<keyword evidence="6" id="KW-1185">Reference proteome</keyword>
<accession>A0ABP7N696</accession>
<dbReference type="InterPro" id="IPR036390">
    <property type="entry name" value="WH_DNA-bd_sf"/>
</dbReference>
<evidence type="ECO:0000256" key="1">
    <source>
        <dbReference type="ARBA" id="ARBA00023015"/>
    </source>
</evidence>
<gene>
    <name evidence="5" type="ORF">GCM10022277_38090</name>
</gene>
<reference evidence="6" key="1">
    <citation type="journal article" date="2019" name="Int. J. Syst. Evol. Microbiol.">
        <title>The Global Catalogue of Microorganisms (GCM) 10K type strain sequencing project: providing services to taxonomists for standard genome sequencing and annotation.</title>
        <authorList>
            <consortium name="The Broad Institute Genomics Platform"/>
            <consortium name="The Broad Institute Genome Sequencing Center for Infectious Disease"/>
            <person name="Wu L."/>
            <person name="Ma J."/>
        </authorList>
    </citation>
    <scope>NUCLEOTIDE SEQUENCE [LARGE SCALE GENOMIC DNA]</scope>
    <source>
        <strain evidence="6">JCM 17551</strain>
    </source>
</reference>
<proteinExistence type="predicted"/>
<feature type="domain" description="HTH hxlR-type" evidence="4">
    <location>
        <begin position="13"/>
        <end position="112"/>
    </location>
</feature>
<dbReference type="EMBL" id="BAABBN010000012">
    <property type="protein sequence ID" value="GAA3938205.1"/>
    <property type="molecule type" value="Genomic_DNA"/>
</dbReference>
<sequence>MNDIDQFSHRSHCPLASSLDFLGDKWSLLIVRDLIYNGKCTFKDFQESSEKMPTNTLAERLKRLETLGIISKEPYQERPVRYQYALAEKGMALIPAIKEIVLWGQKYIDSTITIVQEVDGVETMTRPVSVDEETKRAYLKQ</sequence>
<evidence type="ECO:0000313" key="5">
    <source>
        <dbReference type="EMBL" id="GAA3938205.1"/>
    </source>
</evidence>
<dbReference type="PANTHER" id="PTHR33204">
    <property type="entry name" value="TRANSCRIPTIONAL REGULATOR, MARR FAMILY"/>
    <property type="match status" value="1"/>
</dbReference>
<dbReference type="Gene3D" id="1.10.10.10">
    <property type="entry name" value="Winged helix-like DNA-binding domain superfamily/Winged helix DNA-binding domain"/>
    <property type="match status" value="1"/>
</dbReference>
<dbReference type="InterPro" id="IPR036388">
    <property type="entry name" value="WH-like_DNA-bd_sf"/>
</dbReference>
<dbReference type="RefSeq" id="WP_344800215.1">
    <property type="nucleotide sequence ID" value="NZ_BAABBN010000012.1"/>
</dbReference>
<evidence type="ECO:0000256" key="2">
    <source>
        <dbReference type="ARBA" id="ARBA00023125"/>
    </source>
</evidence>
<name>A0ABP7N696_9GAMM</name>
<dbReference type="Proteomes" id="UP001501565">
    <property type="component" value="Unassembled WGS sequence"/>
</dbReference>
<dbReference type="PANTHER" id="PTHR33204:SF37">
    <property type="entry name" value="HTH-TYPE TRANSCRIPTIONAL REGULATOR YODB"/>
    <property type="match status" value="1"/>
</dbReference>
<dbReference type="PROSITE" id="PS51118">
    <property type="entry name" value="HTH_HXLR"/>
    <property type="match status" value="1"/>
</dbReference>
<evidence type="ECO:0000313" key="6">
    <source>
        <dbReference type="Proteomes" id="UP001501565"/>
    </source>
</evidence>
<comment type="caution">
    <text evidence="5">The sequence shown here is derived from an EMBL/GenBank/DDBJ whole genome shotgun (WGS) entry which is preliminary data.</text>
</comment>
<keyword evidence="1" id="KW-0805">Transcription regulation</keyword>
<keyword evidence="3" id="KW-0804">Transcription</keyword>
<dbReference type="InterPro" id="IPR002577">
    <property type="entry name" value="HTH_HxlR"/>
</dbReference>
<dbReference type="Pfam" id="PF01638">
    <property type="entry name" value="HxlR"/>
    <property type="match status" value="1"/>
</dbReference>
<evidence type="ECO:0000256" key="3">
    <source>
        <dbReference type="ARBA" id="ARBA00023163"/>
    </source>
</evidence>
<protein>
    <recommendedName>
        <fullName evidence="4">HTH hxlR-type domain-containing protein</fullName>
    </recommendedName>
</protein>
<keyword evidence="2" id="KW-0238">DNA-binding</keyword>
<dbReference type="SUPFAM" id="SSF46785">
    <property type="entry name" value="Winged helix' DNA-binding domain"/>
    <property type="match status" value="1"/>
</dbReference>
<organism evidence="5 6">
    <name type="scientific">Litoribacillus peritrichatus</name>
    <dbReference type="NCBI Taxonomy" id="718191"/>
    <lineage>
        <taxon>Bacteria</taxon>
        <taxon>Pseudomonadati</taxon>
        <taxon>Pseudomonadota</taxon>
        <taxon>Gammaproteobacteria</taxon>
        <taxon>Oceanospirillales</taxon>
        <taxon>Oceanospirillaceae</taxon>
        <taxon>Litoribacillus</taxon>
    </lineage>
</organism>
<evidence type="ECO:0000259" key="4">
    <source>
        <dbReference type="PROSITE" id="PS51118"/>
    </source>
</evidence>